<feature type="compositionally biased region" description="Low complexity" evidence="1">
    <location>
        <begin position="45"/>
        <end position="56"/>
    </location>
</feature>
<feature type="compositionally biased region" description="Low complexity" evidence="1">
    <location>
        <begin position="122"/>
        <end position="132"/>
    </location>
</feature>
<sequence>MINDAIEKVVHDKKSEKNNRSIGRISRLTQPKSQLTTQPKQMRDTSSSCSSPTRSRNVIDLFHQPKLYSTDRSPSPVTLTSPWRLNRRRAKRPLYPRSVNDPVRPRTAVLRLSDENLTGISSSQRRMQRSNSKVVRFSDHQNDETMESTTEPQQIQSNKYINMQAKIFTKPNSGIIPLGMYQYSLAIGPSKKYNKEDKVINNSIVY</sequence>
<dbReference type="AlphaFoldDB" id="A0A183PUS9"/>
<dbReference type="EMBL" id="UZAL01039888">
    <property type="protein sequence ID" value="VDP76179.1"/>
    <property type="molecule type" value="Genomic_DNA"/>
</dbReference>
<gene>
    <name evidence="2" type="ORF">SMTD_LOCUS18115</name>
</gene>
<feature type="region of interest" description="Disordered" evidence="1">
    <location>
        <begin position="122"/>
        <end position="154"/>
    </location>
</feature>
<protein>
    <submittedName>
        <fullName evidence="2">Uncharacterized protein</fullName>
    </submittedName>
</protein>
<accession>A0A183PUS9</accession>
<keyword evidence="3" id="KW-1185">Reference proteome</keyword>
<name>A0A183PUS9_9TREM</name>
<reference evidence="2 3" key="1">
    <citation type="submission" date="2018-11" db="EMBL/GenBank/DDBJ databases">
        <authorList>
            <consortium name="Pathogen Informatics"/>
        </authorList>
    </citation>
    <scope>NUCLEOTIDE SEQUENCE [LARGE SCALE GENOMIC DNA]</scope>
    <source>
        <strain>Denwood</strain>
        <strain evidence="3">Zambia</strain>
    </source>
</reference>
<feature type="compositionally biased region" description="Polar residues" evidence="1">
    <location>
        <begin position="27"/>
        <end position="40"/>
    </location>
</feature>
<proteinExistence type="predicted"/>
<feature type="region of interest" description="Disordered" evidence="1">
    <location>
        <begin position="12"/>
        <end position="56"/>
    </location>
</feature>
<dbReference type="Proteomes" id="UP000269396">
    <property type="component" value="Unassembled WGS sequence"/>
</dbReference>
<organism evidence="2 3">
    <name type="scientific">Schistosoma mattheei</name>
    <dbReference type="NCBI Taxonomy" id="31246"/>
    <lineage>
        <taxon>Eukaryota</taxon>
        <taxon>Metazoa</taxon>
        <taxon>Spiralia</taxon>
        <taxon>Lophotrochozoa</taxon>
        <taxon>Platyhelminthes</taxon>
        <taxon>Trematoda</taxon>
        <taxon>Digenea</taxon>
        <taxon>Strigeidida</taxon>
        <taxon>Schistosomatoidea</taxon>
        <taxon>Schistosomatidae</taxon>
        <taxon>Schistosoma</taxon>
    </lineage>
</organism>
<evidence type="ECO:0000313" key="2">
    <source>
        <dbReference type="EMBL" id="VDP76179.1"/>
    </source>
</evidence>
<evidence type="ECO:0000313" key="3">
    <source>
        <dbReference type="Proteomes" id="UP000269396"/>
    </source>
</evidence>
<evidence type="ECO:0000256" key="1">
    <source>
        <dbReference type="SAM" id="MobiDB-lite"/>
    </source>
</evidence>